<accession>A0ABR0Y069</accession>
<dbReference type="PROSITE" id="PS51468">
    <property type="entry name" value="VIT"/>
    <property type="match status" value="1"/>
</dbReference>
<feature type="domain" description="VIT" evidence="3">
    <location>
        <begin position="17"/>
        <end position="146"/>
    </location>
</feature>
<dbReference type="InterPro" id="IPR050934">
    <property type="entry name" value="ITIH"/>
</dbReference>
<evidence type="ECO:0000259" key="2">
    <source>
        <dbReference type="PROSITE" id="PS50234"/>
    </source>
</evidence>
<reference evidence="4 5" key="1">
    <citation type="submission" date="2021-05" db="EMBL/GenBank/DDBJ databases">
        <authorList>
            <person name="Zahm M."/>
            <person name="Klopp C."/>
            <person name="Cabau C."/>
            <person name="Kuhl H."/>
            <person name="Suciu R."/>
            <person name="Ciorpac M."/>
            <person name="Holostenco D."/>
            <person name="Gessner J."/>
            <person name="Wuertz S."/>
            <person name="Hohne C."/>
            <person name="Stock M."/>
            <person name="Gislard M."/>
            <person name="Lluch J."/>
            <person name="Milhes M."/>
            <person name="Lampietro C."/>
            <person name="Lopez Roques C."/>
            <person name="Donnadieu C."/>
            <person name="Du K."/>
            <person name="Schartl M."/>
            <person name="Guiguen Y."/>
        </authorList>
    </citation>
    <scope>NUCLEOTIDE SEQUENCE [LARGE SCALE GENOMIC DNA]</scope>
    <source>
        <strain evidence="4">Hh-F2</strain>
        <tissue evidence="4">Blood</tissue>
    </source>
</reference>
<dbReference type="Proteomes" id="UP001369086">
    <property type="component" value="Unassembled WGS sequence"/>
</dbReference>
<dbReference type="InterPro" id="IPR036465">
    <property type="entry name" value="vWFA_dom_sf"/>
</dbReference>
<dbReference type="EMBL" id="JAHFZB010000518">
    <property type="protein sequence ID" value="KAK6461366.1"/>
    <property type="molecule type" value="Genomic_DNA"/>
</dbReference>
<evidence type="ECO:0000259" key="3">
    <source>
        <dbReference type="PROSITE" id="PS51468"/>
    </source>
</evidence>
<name>A0ABR0Y069_HUSHU</name>
<dbReference type="SMART" id="SM00327">
    <property type="entry name" value="VWA"/>
    <property type="match status" value="1"/>
</dbReference>
<dbReference type="Pfam" id="PF00092">
    <property type="entry name" value="VWA"/>
    <property type="match status" value="1"/>
</dbReference>
<dbReference type="Gene3D" id="3.40.50.410">
    <property type="entry name" value="von Willebrand factor, type A domain"/>
    <property type="match status" value="1"/>
</dbReference>
<evidence type="ECO:0000256" key="1">
    <source>
        <dbReference type="SAM" id="SignalP"/>
    </source>
</evidence>
<comment type="caution">
    <text evidence="4">The sequence shown here is derived from an EMBL/GenBank/DDBJ whole genome shotgun (WGS) entry which is preliminary data.</text>
</comment>
<protein>
    <submittedName>
        <fullName evidence="4">Inter-alpha-trypsin inhibitor heavy chain H3-like isoform X1</fullName>
    </submittedName>
</protein>
<dbReference type="Pfam" id="PF08487">
    <property type="entry name" value="VIT"/>
    <property type="match status" value="1"/>
</dbReference>
<feature type="domain" description="VWFA" evidence="2">
    <location>
        <begin position="272"/>
        <end position="452"/>
    </location>
</feature>
<dbReference type="PANTHER" id="PTHR10338">
    <property type="entry name" value="INTER-ALPHA-TRYPSIN INHIBITOR HEAVY CHAIN FAMILY MEMBER"/>
    <property type="match status" value="1"/>
</dbReference>
<sequence length="629" mass="70451">MEPLFLFALLVLFPVFTPTSGFAAKGSVSDLEIYSFHVDCKVTSRFAHSVITSRIANRASVSRAVVFDVELPKNAFISNFSMTIDGKSYVGLVKKKEEAKQLYDQAVSQGHSAGLVKVSGRKMEEFSVSVNIAALSKVTFELTYEELLKRHLGKYELVIKVRPQQLVKELKIDVHIYEPQGISFLDASGTFLTKELAETVKKTLTEDKAHVVFKPTLEQQRKCPDCSESILDGEFIIKYGVKRAASAGDIQIVNGYFVHYFAPADMPRMQKNVVFVIDRSGSMHGKKMQQTREALLKILRDIHEDDHFGIITFDSDIVTWKSTLVKATPDMLQRAKTFIENIKDQGNTDINAAVLKGVELLKVSKEEKKLPEQSVSLIILLTDGDPTSGVTKLEQIQSNIKSGLYTLYCLGFGFDVSYNFLEKLALQNGGVARRIYESSDSALQLQGFYEEVATPLLQQVELHYPDTAVSDLTERVFRHYYNGSEIVVAGRISKDNLEVLSVQIKAASSSSDLNLAATAPVEEQDEALNKQKYIFGEYIERLWAYLTIQQLLSKAISAFLNRKALQLSLNYNFVTPLTSMVVTKPEEGETDRTMVAHKPTEMEVEEEAEYYDFSGPMDFPVLLSSSDSE</sequence>
<feature type="signal peptide" evidence="1">
    <location>
        <begin position="1"/>
        <end position="21"/>
    </location>
</feature>
<dbReference type="SUPFAM" id="SSF53300">
    <property type="entry name" value="vWA-like"/>
    <property type="match status" value="1"/>
</dbReference>
<dbReference type="InterPro" id="IPR013694">
    <property type="entry name" value="VIT"/>
</dbReference>
<dbReference type="SMART" id="SM00609">
    <property type="entry name" value="VIT"/>
    <property type="match status" value="1"/>
</dbReference>
<keyword evidence="5" id="KW-1185">Reference proteome</keyword>
<evidence type="ECO:0000313" key="5">
    <source>
        <dbReference type="Proteomes" id="UP001369086"/>
    </source>
</evidence>
<dbReference type="InterPro" id="IPR002035">
    <property type="entry name" value="VWF_A"/>
</dbReference>
<evidence type="ECO:0000313" key="4">
    <source>
        <dbReference type="EMBL" id="KAK6461366.1"/>
    </source>
</evidence>
<gene>
    <name evidence="4" type="ORF">HHUSO_G36927</name>
</gene>
<feature type="chain" id="PRO_5046380597" evidence="1">
    <location>
        <begin position="22"/>
        <end position="629"/>
    </location>
</feature>
<organism evidence="4 5">
    <name type="scientific">Huso huso</name>
    <name type="common">Beluga</name>
    <name type="synonym">Acipenser huso</name>
    <dbReference type="NCBI Taxonomy" id="61971"/>
    <lineage>
        <taxon>Eukaryota</taxon>
        <taxon>Metazoa</taxon>
        <taxon>Chordata</taxon>
        <taxon>Craniata</taxon>
        <taxon>Vertebrata</taxon>
        <taxon>Euteleostomi</taxon>
        <taxon>Actinopterygii</taxon>
        <taxon>Chondrostei</taxon>
        <taxon>Acipenseriformes</taxon>
        <taxon>Acipenseridae</taxon>
        <taxon>Huso</taxon>
    </lineage>
</organism>
<dbReference type="PROSITE" id="PS50234">
    <property type="entry name" value="VWFA"/>
    <property type="match status" value="1"/>
</dbReference>
<keyword evidence="1" id="KW-0732">Signal</keyword>
<dbReference type="PANTHER" id="PTHR10338:SF119">
    <property type="entry name" value="INTER-ALPHA-TRYPSIN INHIBITOR HEAVY CHAIN H4"/>
    <property type="match status" value="1"/>
</dbReference>
<proteinExistence type="predicted"/>